<protein>
    <submittedName>
        <fullName evidence="3">Uncharacterized protein</fullName>
    </submittedName>
</protein>
<organism evidence="3 4">
    <name type="scientific">Leptothrix discophora</name>
    <dbReference type="NCBI Taxonomy" id="89"/>
    <lineage>
        <taxon>Bacteria</taxon>
        <taxon>Pseudomonadati</taxon>
        <taxon>Pseudomonadota</taxon>
        <taxon>Betaproteobacteria</taxon>
        <taxon>Burkholderiales</taxon>
        <taxon>Sphaerotilaceae</taxon>
        <taxon>Leptothrix</taxon>
    </lineage>
</organism>
<comment type="caution">
    <text evidence="3">The sequence shown here is derived from an EMBL/GenBank/DDBJ whole genome shotgun (WGS) entry which is preliminary data.</text>
</comment>
<dbReference type="EMBL" id="JAUZEE010000001">
    <property type="protein sequence ID" value="MDP4299043.1"/>
    <property type="molecule type" value="Genomic_DNA"/>
</dbReference>
<evidence type="ECO:0000313" key="4">
    <source>
        <dbReference type="Proteomes" id="UP001235760"/>
    </source>
</evidence>
<proteinExistence type="predicted"/>
<feature type="transmembrane region" description="Helical" evidence="2">
    <location>
        <begin position="85"/>
        <end position="104"/>
    </location>
</feature>
<evidence type="ECO:0000313" key="3">
    <source>
        <dbReference type="EMBL" id="MDP4299043.1"/>
    </source>
</evidence>
<evidence type="ECO:0000256" key="2">
    <source>
        <dbReference type="SAM" id="Phobius"/>
    </source>
</evidence>
<keyword evidence="2" id="KW-0472">Membrane</keyword>
<keyword evidence="4" id="KW-1185">Reference proteome</keyword>
<dbReference type="RefSeq" id="WP_305747616.1">
    <property type="nucleotide sequence ID" value="NZ_JAUZEE010000001.1"/>
</dbReference>
<accession>A0ABT9FYK0</accession>
<feature type="transmembrane region" description="Helical" evidence="2">
    <location>
        <begin position="39"/>
        <end position="56"/>
    </location>
</feature>
<keyword evidence="2" id="KW-0812">Transmembrane</keyword>
<sequence>MAASTAAGMPPSRRSSPGLELALRQQLAREAHAQWARQLALVLGGGAVVAGLAAGIEARLREGLRFRRHWGGFGGADSGWRVSPALAYLLVCGVLAVVALMLTMEAARVTEEPYRVADEPATEPATGSGHEPAVRKKV</sequence>
<feature type="region of interest" description="Disordered" evidence="1">
    <location>
        <begin position="115"/>
        <end position="138"/>
    </location>
</feature>
<keyword evidence="2" id="KW-1133">Transmembrane helix</keyword>
<evidence type="ECO:0000256" key="1">
    <source>
        <dbReference type="SAM" id="MobiDB-lite"/>
    </source>
</evidence>
<reference evidence="3 4" key="1">
    <citation type="submission" date="2023-08" db="EMBL/GenBank/DDBJ databases">
        <authorList>
            <person name="Roldan D.M."/>
            <person name="Menes R.J."/>
        </authorList>
    </citation>
    <scope>NUCLEOTIDE SEQUENCE [LARGE SCALE GENOMIC DNA]</scope>
    <source>
        <strain evidence="3 4">CCM 2812</strain>
    </source>
</reference>
<name>A0ABT9FYK0_LEPDI</name>
<dbReference type="Proteomes" id="UP001235760">
    <property type="component" value="Unassembled WGS sequence"/>
</dbReference>
<gene>
    <name evidence="3" type="ORF">Q8X39_00210</name>
</gene>